<protein>
    <submittedName>
        <fullName evidence="1">Uncharacterized protein</fullName>
    </submittedName>
</protein>
<sequence>MVNSPLIYRVLYDFCLIVKWIIIEKRIGSNPLFDEE</sequence>
<accession>A0A5J4RW18</accession>
<comment type="caution">
    <text evidence="1">The sequence shown here is derived from an EMBL/GenBank/DDBJ whole genome shotgun (WGS) entry which is preliminary data.</text>
</comment>
<evidence type="ECO:0000313" key="1">
    <source>
        <dbReference type="EMBL" id="KAA6337330.1"/>
    </source>
</evidence>
<organism evidence="1">
    <name type="scientific">termite gut metagenome</name>
    <dbReference type="NCBI Taxonomy" id="433724"/>
    <lineage>
        <taxon>unclassified sequences</taxon>
        <taxon>metagenomes</taxon>
        <taxon>organismal metagenomes</taxon>
    </lineage>
</organism>
<proteinExistence type="predicted"/>
<dbReference type="AlphaFoldDB" id="A0A5J4RW18"/>
<name>A0A5J4RW18_9ZZZZ</name>
<dbReference type="EMBL" id="SNRY01000709">
    <property type="protein sequence ID" value="KAA6337330.1"/>
    <property type="molecule type" value="Genomic_DNA"/>
</dbReference>
<gene>
    <name evidence="1" type="ORF">EZS27_014574</name>
</gene>
<reference evidence="1" key="1">
    <citation type="submission" date="2019-03" db="EMBL/GenBank/DDBJ databases">
        <title>Single cell metagenomics reveals metabolic interactions within the superorganism composed of flagellate Streblomastix strix and complex community of Bacteroidetes bacteria on its surface.</title>
        <authorList>
            <person name="Treitli S.C."/>
            <person name="Kolisko M."/>
            <person name="Husnik F."/>
            <person name="Keeling P."/>
            <person name="Hampl V."/>
        </authorList>
    </citation>
    <scope>NUCLEOTIDE SEQUENCE</scope>
    <source>
        <strain evidence="1">STM</strain>
    </source>
</reference>